<gene>
    <name evidence="7" type="ORF">MKY91_08755</name>
</gene>
<dbReference type="Gene3D" id="3.40.1190.20">
    <property type="match status" value="1"/>
</dbReference>
<evidence type="ECO:0000256" key="1">
    <source>
        <dbReference type="ARBA" id="ARBA00010688"/>
    </source>
</evidence>
<evidence type="ECO:0000313" key="8">
    <source>
        <dbReference type="Proteomes" id="UP001418796"/>
    </source>
</evidence>
<dbReference type="InterPro" id="IPR050306">
    <property type="entry name" value="PfkB_Carbo_kinase"/>
</dbReference>
<evidence type="ECO:0000256" key="3">
    <source>
        <dbReference type="ARBA" id="ARBA00022741"/>
    </source>
</evidence>
<evidence type="ECO:0000313" key="7">
    <source>
        <dbReference type="EMBL" id="MEN0643232.1"/>
    </source>
</evidence>
<evidence type="ECO:0000259" key="6">
    <source>
        <dbReference type="Pfam" id="PF00294"/>
    </source>
</evidence>
<reference evidence="7 8" key="1">
    <citation type="submission" date="2024-03" db="EMBL/GenBank/DDBJ databases">
        <title>Bacilli Hybrid Assemblies.</title>
        <authorList>
            <person name="Kovac J."/>
        </authorList>
    </citation>
    <scope>NUCLEOTIDE SEQUENCE [LARGE SCALE GENOMIC DNA]</scope>
    <source>
        <strain evidence="7 8">FSL R7-0666</strain>
    </source>
</reference>
<comment type="caution">
    <text evidence="7">The sequence shown here is derived from an EMBL/GenBank/DDBJ whole genome shotgun (WGS) entry which is preliminary data.</text>
</comment>
<dbReference type="PANTHER" id="PTHR43085">
    <property type="entry name" value="HEXOKINASE FAMILY MEMBER"/>
    <property type="match status" value="1"/>
</dbReference>
<protein>
    <submittedName>
        <fullName evidence="7">Sugar kinase</fullName>
    </submittedName>
</protein>
<accession>A0ABU9VHY8</accession>
<keyword evidence="5" id="KW-0067">ATP-binding</keyword>
<dbReference type="SUPFAM" id="SSF53613">
    <property type="entry name" value="Ribokinase-like"/>
    <property type="match status" value="1"/>
</dbReference>
<dbReference type="EMBL" id="JBCITK010000001">
    <property type="protein sequence ID" value="MEN0643232.1"/>
    <property type="molecule type" value="Genomic_DNA"/>
</dbReference>
<organism evidence="7 8">
    <name type="scientific">Alkalicoccobacillus gibsonii</name>
    <dbReference type="NCBI Taxonomy" id="79881"/>
    <lineage>
        <taxon>Bacteria</taxon>
        <taxon>Bacillati</taxon>
        <taxon>Bacillota</taxon>
        <taxon>Bacilli</taxon>
        <taxon>Bacillales</taxon>
        <taxon>Bacillaceae</taxon>
        <taxon>Alkalicoccobacillus</taxon>
    </lineage>
</organism>
<dbReference type="Pfam" id="PF00294">
    <property type="entry name" value="PfkB"/>
    <property type="match status" value="1"/>
</dbReference>
<keyword evidence="8" id="KW-1185">Reference proteome</keyword>
<comment type="similarity">
    <text evidence="1">Belongs to the carbohydrate kinase PfkB family.</text>
</comment>
<sequence length="325" mass="35059">MGADVVTFGETMVLLEAGSSGPLRYVETFTKRYGGAESNVAIGLSKLGHQSLWMSKVGKDEFGEFLIQKIRGEGVNTDFVKSYQGAPTGMYLKEMRRPGDQRVVYYRAGSAASFFNENDLDEEQISQAKILHLTGITALLSESCRQAMFKAIEIAKENNVYVSFDPNLRFTLMGELGEDGARQVIRQLAEKADLVMPGLDEAEWLFGTSDEQEVANLLFESGVKQVVIKNGGEYSFYAEAGGESGRIPSFKVKQIVDAIGAGDGFAAGVLSGLLEKKSLGDAVHFAAAVGALVVSSPGDIEGLPTRDEVLNYIEQKEGNAGGVLR</sequence>
<evidence type="ECO:0000256" key="5">
    <source>
        <dbReference type="ARBA" id="ARBA00022840"/>
    </source>
</evidence>
<keyword evidence="2" id="KW-0808">Transferase</keyword>
<dbReference type="PANTHER" id="PTHR43085:SF1">
    <property type="entry name" value="PSEUDOURIDINE KINASE-RELATED"/>
    <property type="match status" value="1"/>
</dbReference>
<dbReference type="RefSeq" id="WP_343130183.1">
    <property type="nucleotide sequence ID" value="NZ_JBCITK010000001.1"/>
</dbReference>
<evidence type="ECO:0000256" key="4">
    <source>
        <dbReference type="ARBA" id="ARBA00022777"/>
    </source>
</evidence>
<proteinExistence type="inferred from homology"/>
<dbReference type="Proteomes" id="UP001418796">
    <property type="component" value="Unassembled WGS sequence"/>
</dbReference>
<name>A0ABU9VHY8_9BACI</name>
<dbReference type="GO" id="GO:0016301">
    <property type="term" value="F:kinase activity"/>
    <property type="evidence" value="ECO:0007669"/>
    <property type="project" value="UniProtKB-KW"/>
</dbReference>
<feature type="domain" description="Carbohydrate kinase PfkB" evidence="6">
    <location>
        <begin position="4"/>
        <end position="306"/>
    </location>
</feature>
<dbReference type="InterPro" id="IPR011611">
    <property type="entry name" value="PfkB_dom"/>
</dbReference>
<keyword evidence="4 7" id="KW-0418">Kinase</keyword>
<dbReference type="InterPro" id="IPR029056">
    <property type="entry name" value="Ribokinase-like"/>
</dbReference>
<keyword evidence="3" id="KW-0547">Nucleotide-binding</keyword>
<dbReference type="CDD" id="cd01166">
    <property type="entry name" value="KdgK"/>
    <property type="match status" value="1"/>
</dbReference>
<evidence type="ECO:0000256" key="2">
    <source>
        <dbReference type="ARBA" id="ARBA00022679"/>
    </source>
</evidence>